<evidence type="ECO:0000313" key="2">
    <source>
        <dbReference type="EMBL" id="MDA0565903.1"/>
    </source>
</evidence>
<protein>
    <submittedName>
        <fullName evidence="2">NAD(P)-dependent oxidoreductase</fullName>
    </submittedName>
</protein>
<dbReference type="Proteomes" id="UP001140076">
    <property type="component" value="Unassembled WGS sequence"/>
</dbReference>
<dbReference type="Gene3D" id="3.40.50.720">
    <property type="entry name" value="NAD(P)-binding Rossmann-like Domain"/>
    <property type="match status" value="1"/>
</dbReference>
<dbReference type="RefSeq" id="WP_270073163.1">
    <property type="nucleotide sequence ID" value="NZ_JAJAQC010000027.1"/>
</dbReference>
<dbReference type="PANTHER" id="PTHR48079">
    <property type="entry name" value="PROTEIN YEEZ"/>
    <property type="match status" value="1"/>
</dbReference>
<proteinExistence type="predicted"/>
<keyword evidence="3" id="KW-1185">Reference proteome</keyword>
<evidence type="ECO:0000259" key="1">
    <source>
        <dbReference type="Pfam" id="PF01370"/>
    </source>
</evidence>
<accession>A0A9X3SEH9</accession>
<dbReference type="AlphaFoldDB" id="A0A9X3SEH9"/>
<dbReference type="SUPFAM" id="SSF51735">
    <property type="entry name" value="NAD(P)-binding Rossmann-fold domains"/>
    <property type="match status" value="1"/>
</dbReference>
<sequence length="338" mass="36037">MDVFLTGGSGFVGQHIITRLLADGHAVRALARSPEAARRVERAGATPVRGDLADLVDPAGAPAGGARPARDWLAALDGSEAVIHAAARMAFWGPDAGFERDNHRPTVALFTAASAAGVKRFVLISAAAVSTDGRPRPVVVDETTPTGRPMIAYGRVKLTTERALARTPTPGMALVTLRPPFIWGSGMTTLRETAESAADGGFAWIDDGRHVMDFVHVENLATATAAALDRGRDRGVYYVTDGAPLPIRDFFTPVLGAMGADVSDARSFPLAVAAPLAGVLDLTWRLLRRPTPPPLYNWLVAIMGRDRTYDITRARTELGYRPQVTFSAGVEGLRVPVR</sequence>
<comment type="caution">
    <text evidence="2">The sequence shown here is derived from an EMBL/GenBank/DDBJ whole genome shotgun (WGS) entry which is preliminary data.</text>
</comment>
<evidence type="ECO:0000313" key="3">
    <source>
        <dbReference type="Proteomes" id="UP001140076"/>
    </source>
</evidence>
<gene>
    <name evidence="2" type="ORF">LG943_16510</name>
</gene>
<dbReference type="EMBL" id="JAJAQC010000027">
    <property type="protein sequence ID" value="MDA0565903.1"/>
    <property type="molecule type" value="Genomic_DNA"/>
</dbReference>
<dbReference type="InterPro" id="IPR051783">
    <property type="entry name" value="NAD(P)-dependent_oxidoreduct"/>
</dbReference>
<dbReference type="InterPro" id="IPR036291">
    <property type="entry name" value="NAD(P)-bd_dom_sf"/>
</dbReference>
<name>A0A9X3SEH9_9ACTN</name>
<dbReference type="InterPro" id="IPR001509">
    <property type="entry name" value="Epimerase_deHydtase"/>
</dbReference>
<dbReference type="GO" id="GO:0004029">
    <property type="term" value="F:aldehyde dehydrogenase (NAD+) activity"/>
    <property type="evidence" value="ECO:0007669"/>
    <property type="project" value="TreeGrafter"/>
</dbReference>
<feature type="domain" description="NAD-dependent epimerase/dehydratase" evidence="1">
    <location>
        <begin position="3"/>
        <end position="236"/>
    </location>
</feature>
<dbReference type="Pfam" id="PF01370">
    <property type="entry name" value="Epimerase"/>
    <property type="match status" value="1"/>
</dbReference>
<dbReference type="GO" id="GO:0005737">
    <property type="term" value="C:cytoplasm"/>
    <property type="evidence" value="ECO:0007669"/>
    <property type="project" value="TreeGrafter"/>
</dbReference>
<organism evidence="2 3">
    <name type="scientific">Streptomonospora mangrovi</name>
    <dbReference type="NCBI Taxonomy" id="2883123"/>
    <lineage>
        <taxon>Bacteria</taxon>
        <taxon>Bacillati</taxon>
        <taxon>Actinomycetota</taxon>
        <taxon>Actinomycetes</taxon>
        <taxon>Streptosporangiales</taxon>
        <taxon>Nocardiopsidaceae</taxon>
        <taxon>Streptomonospora</taxon>
    </lineage>
</organism>
<reference evidence="2" key="1">
    <citation type="submission" date="2021-10" db="EMBL/GenBank/DDBJ databases">
        <title>Streptomonospora sp. nov., isolated from mangrove soil.</title>
        <authorList>
            <person name="Chen X."/>
            <person name="Ge X."/>
            <person name="Liu W."/>
        </authorList>
    </citation>
    <scope>NUCLEOTIDE SEQUENCE</scope>
    <source>
        <strain evidence="2">S1-112</strain>
    </source>
</reference>
<dbReference type="PANTHER" id="PTHR48079:SF6">
    <property type="entry name" value="NAD(P)-BINDING DOMAIN-CONTAINING PROTEIN-RELATED"/>
    <property type="match status" value="1"/>
</dbReference>